<dbReference type="EMBL" id="JANQDX010000006">
    <property type="protein sequence ID" value="KAL0922312.1"/>
    <property type="molecule type" value="Genomic_DNA"/>
</dbReference>
<gene>
    <name evidence="1" type="ORF">M5K25_006287</name>
</gene>
<evidence type="ECO:0000313" key="2">
    <source>
        <dbReference type="Proteomes" id="UP001552299"/>
    </source>
</evidence>
<reference evidence="1 2" key="1">
    <citation type="journal article" date="2024" name="Plant Biotechnol. J.">
        <title>Dendrobium thyrsiflorum genome and its molecular insights into genes involved in important horticultural traits.</title>
        <authorList>
            <person name="Chen B."/>
            <person name="Wang J.Y."/>
            <person name="Zheng P.J."/>
            <person name="Li K.L."/>
            <person name="Liang Y.M."/>
            <person name="Chen X.F."/>
            <person name="Zhang C."/>
            <person name="Zhao X."/>
            <person name="He X."/>
            <person name="Zhang G.Q."/>
            <person name="Liu Z.J."/>
            <person name="Xu Q."/>
        </authorList>
    </citation>
    <scope>NUCLEOTIDE SEQUENCE [LARGE SCALE GENOMIC DNA]</scope>
    <source>
        <strain evidence="1">GZMU011</strain>
    </source>
</reference>
<accession>A0ABD0VIG1</accession>
<protein>
    <submittedName>
        <fullName evidence="1">Uncharacterized protein</fullName>
    </submittedName>
</protein>
<organism evidence="1 2">
    <name type="scientific">Dendrobium thyrsiflorum</name>
    <name type="common">Pinecone-like raceme dendrobium</name>
    <name type="synonym">Orchid</name>
    <dbReference type="NCBI Taxonomy" id="117978"/>
    <lineage>
        <taxon>Eukaryota</taxon>
        <taxon>Viridiplantae</taxon>
        <taxon>Streptophyta</taxon>
        <taxon>Embryophyta</taxon>
        <taxon>Tracheophyta</taxon>
        <taxon>Spermatophyta</taxon>
        <taxon>Magnoliopsida</taxon>
        <taxon>Liliopsida</taxon>
        <taxon>Asparagales</taxon>
        <taxon>Orchidaceae</taxon>
        <taxon>Epidendroideae</taxon>
        <taxon>Malaxideae</taxon>
        <taxon>Dendrobiinae</taxon>
        <taxon>Dendrobium</taxon>
    </lineage>
</organism>
<evidence type="ECO:0000313" key="1">
    <source>
        <dbReference type="EMBL" id="KAL0922312.1"/>
    </source>
</evidence>
<dbReference type="AlphaFoldDB" id="A0ABD0VIG1"/>
<dbReference type="Proteomes" id="UP001552299">
    <property type="component" value="Unassembled WGS sequence"/>
</dbReference>
<sequence length="84" mass="9527">MDSLMSHFSAYLPAATSRGFSSSLSQRPLALSSFSLFHFIPFPQEIDFAALPLVSLEKKLSLLPSWVPKARSHLRFRLLFQFVI</sequence>
<keyword evidence="2" id="KW-1185">Reference proteome</keyword>
<comment type="caution">
    <text evidence="1">The sequence shown here is derived from an EMBL/GenBank/DDBJ whole genome shotgun (WGS) entry which is preliminary data.</text>
</comment>
<proteinExistence type="predicted"/>
<name>A0ABD0VIG1_DENTH</name>